<evidence type="ECO:0000256" key="1">
    <source>
        <dbReference type="ARBA" id="ARBA00004323"/>
    </source>
</evidence>
<dbReference type="Pfam" id="PF01762">
    <property type="entry name" value="Galactosyl_T"/>
    <property type="match status" value="1"/>
</dbReference>
<evidence type="ECO:0000256" key="10">
    <source>
        <dbReference type="RuleBase" id="RU363063"/>
    </source>
</evidence>
<keyword evidence="12" id="KW-1185">Reference proteome</keyword>
<dbReference type="Proteomes" id="UP001158576">
    <property type="component" value="Chromosome PAR"/>
</dbReference>
<evidence type="ECO:0000256" key="8">
    <source>
        <dbReference type="ARBA" id="ARBA00023034"/>
    </source>
</evidence>
<dbReference type="EMBL" id="OU015568">
    <property type="protein sequence ID" value="CAG5090796.1"/>
    <property type="molecule type" value="Genomic_DNA"/>
</dbReference>
<dbReference type="PANTHER" id="PTHR11214">
    <property type="entry name" value="BETA-1,3-N-ACETYLGLUCOSAMINYLTRANSFERASE"/>
    <property type="match status" value="1"/>
</dbReference>
<dbReference type="InterPro" id="IPR002659">
    <property type="entry name" value="Glyco_trans_31"/>
</dbReference>
<evidence type="ECO:0000256" key="2">
    <source>
        <dbReference type="ARBA" id="ARBA00008661"/>
    </source>
</evidence>
<keyword evidence="9" id="KW-0472">Membrane</keyword>
<keyword evidence="5" id="KW-0812">Transmembrane</keyword>
<keyword evidence="6" id="KW-0735">Signal-anchor</keyword>
<gene>
    <name evidence="11" type="ORF">OKIOD_LOCUS4280</name>
</gene>
<reference evidence="11 12" key="1">
    <citation type="submission" date="2021-04" db="EMBL/GenBank/DDBJ databases">
        <authorList>
            <person name="Bliznina A."/>
        </authorList>
    </citation>
    <scope>NUCLEOTIDE SEQUENCE [LARGE SCALE GENOMIC DNA]</scope>
</reference>
<proteinExistence type="inferred from homology"/>
<evidence type="ECO:0000256" key="6">
    <source>
        <dbReference type="ARBA" id="ARBA00022968"/>
    </source>
</evidence>
<evidence type="ECO:0000313" key="12">
    <source>
        <dbReference type="Proteomes" id="UP001158576"/>
    </source>
</evidence>
<evidence type="ECO:0000256" key="3">
    <source>
        <dbReference type="ARBA" id="ARBA00022676"/>
    </source>
</evidence>
<comment type="similarity">
    <text evidence="2 10">Belongs to the glycosyltransferase 31 family.</text>
</comment>
<comment type="subcellular location">
    <subcellularLocation>
        <location evidence="1 10">Golgi apparatus membrane</location>
        <topology evidence="1 10">Single-pass type II membrane protein</topology>
    </subcellularLocation>
</comment>
<dbReference type="Gene3D" id="3.90.550.50">
    <property type="match status" value="1"/>
</dbReference>
<accession>A0ABN7S4U7</accession>
<dbReference type="EC" id="2.4.1.-" evidence="10"/>
<evidence type="ECO:0000313" key="11">
    <source>
        <dbReference type="EMBL" id="CAG5090796.1"/>
    </source>
</evidence>
<evidence type="ECO:0000256" key="4">
    <source>
        <dbReference type="ARBA" id="ARBA00022679"/>
    </source>
</evidence>
<keyword evidence="4" id="KW-0808">Transferase</keyword>
<organism evidence="11 12">
    <name type="scientific">Oikopleura dioica</name>
    <name type="common">Tunicate</name>
    <dbReference type="NCBI Taxonomy" id="34765"/>
    <lineage>
        <taxon>Eukaryota</taxon>
        <taxon>Metazoa</taxon>
        <taxon>Chordata</taxon>
        <taxon>Tunicata</taxon>
        <taxon>Appendicularia</taxon>
        <taxon>Copelata</taxon>
        <taxon>Oikopleuridae</taxon>
        <taxon>Oikopleura</taxon>
    </lineage>
</organism>
<evidence type="ECO:0000256" key="9">
    <source>
        <dbReference type="ARBA" id="ARBA00023136"/>
    </source>
</evidence>
<keyword evidence="8 10" id="KW-0333">Golgi apparatus</keyword>
<evidence type="ECO:0000256" key="5">
    <source>
        <dbReference type="ARBA" id="ARBA00022692"/>
    </source>
</evidence>
<evidence type="ECO:0000256" key="7">
    <source>
        <dbReference type="ARBA" id="ARBA00022989"/>
    </source>
</evidence>
<protein>
    <recommendedName>
        <fullName evidence="10">Hexosyltransferase</fullName>
        <ecNumber evidence="10">2.4.1.-</ecNumber>
    </recommendedName>
</protein>
<sequence>MARVRDPNLGWLKFFKIIFGEPLEKTTAFLSAWISYKPDDVVAAVDEVVDAVIDETLNFNRPIQFSDDLEHVYPIPFRKKERSLVPAKYLNSQQSKTGSNYLAYIVEQPEECDAKIVITVKSSADHFEHREAIRQSWAPREARKEDVQVVFLVGQGSDVINDEIKEEFFKHKDLVIGNYVDSYQNLTIKAMTGIDWRARNCHNAEFVLAVDDDTFVNLDDMMTHLQRLPEEENFIECSERTVTKGKVWREGQWAVSEDQYEFDVYPNYCNGPCYLMPVETADLLLGASRTTPSDHPADDVFISGILRVKTEVPLIQYTRTGAPGWCQELNNRKPRLPQRMVKEHLKKSQL</sequence>
<name>A0ABN7S4U7_OIKDI</name>
<keyword evidence="3 10" id="KW-0328">Glycosyltransferase</keyword>
<dbReference type="PANTHER" id="PTHR11214:SF376">
    <property type="entry name" value="HEXOSYLTRANSFERASE"/>
    <property type="match status" value="1"/>
</dbReference>
<keyword evidence="7" id="KW-1133">Transmembrane helix</keyword>